<evidence type="ECO:0000313" key="2">
    <source>
        <dbReference type="Proteomes" id="UP001165101"/>
    </source>
</evidence>
<organism evidence="1 2">
    <name type="scientific">Candida boidinii</name>
    <name type="common">Yeast</name>
    <dbReference type="NCBI Taxonomy" id="5477"/>
    <lineage>
        <taxon>Eukaryota</taxon>
        <taxon>Fungi</taxon>
        <taxon>Dikarya</taxon>
        <taxon>Ascomycota</taxon>
        <taxon>Saccharomycotina</taxon>
        <taxon>Pichiomycetes</taxon>
        <taxon>Pichiales</taxon>
        <taxon>Pichiaceae</taxon>
        <taxon>Ogataea</taxon>
        <taxon>Ogataea/Candida clade</taxon>
    </lineage>
</organism>
<protein>
    <submittedName>
        <fullName evidence="1">Unnamed protein product</fullName>
    </submittedName>
</protein>
<evidence type="ECO:0000313" key="1">
    <source>
        <dbReference type="EMBL" id="GME90341.1"/>
    </source>
</evidence>
<accession>A0ACB5TKI2</accession>
<sequence>MFLHILVAAGAAGAAGFLLLALLKLLEVVVLAFLANEEKVAESSEQRNLIVSGRMSDPLQTESRVL</sequence>
<comment type="caution">
    <text evidence="1">The sequence shown here is derived from an EMBL/GenBank/DDBJ whole genome shotgun (WGS) entry which is preliminary data.</text>
</comment>
<name>A0ACB5TKI2_CANBO</name>
<dbReference type="EMBL" id="BSXV01000720">
    <property type="protein sequence ID" value="GME90341.1"/>
    <property type="molecule type" value="Genomic_DNA"/>
</dbReference>
<reference evidence="1" key="1">
    <citation type="submission" date="2023-04" db="EMBL/GenBank/DDBJ databases">
        <title>Candida boidinii NBRC 1967.</title>
        <authorList>
            <person name="Ichikawa N."/>
            <person name="Sato H."/>
            <person name="Tonouchi N."/>
        </authorList>
    </citation>
    <scope>NUCLEOTIDE SEQUENCE</scope>
    <source>
        <strain evidence="1">NBRC 1967</strain>
    </source>
</reference>
<gene>
    <name evidence="1" type="ORF">Cboi01_000180700</name>
</gene>
<keyword evidence="2" id="KW-1185">Reference proteome</keyword>
<proteinExistence type="predicted"/>
<dbReference type="Proteomes" id="UP001165101">
    <property type="component" value="Unassembled WGS sequence"/>
</dbReference>